<evidence type="ECO:0000256" key="9">
    <source>
        <dbReference type="ARBA" id="ARBA00022777"/>
    </source>
</evidence>
<keyword evidence="6 13" id="KW-0441">Lipid A biosynthesis</keyword>
<dbReference type="Pfam" id="PF02606">
    <property type="entry name" value="LpxK"/>
    <property type="match status" value="1"/>
</dbReference>
<comment type="catalytic activity">
    <reaction evidence="13">
        <text>a lipid A disaccharide + ATP = a lipid IVA + ADP + H(+)</text>
        <dbReference type="Rhea" id="RHEA:67840"/>
        <dbReference type="ChEBI" id="CHEBI:15378"/>
        <dbReference type="ChEBI" id="CHEBI:30616"/>
        <dbReference type="ChEBI" id="CHEBI:176343"/>
        <dbReference type="ChEBI" id="CHEBI:176425"/>
        <dbReference type="ChEBI" id="CHEBI:456216"/>
        <dbReference type="EC" id="2.7.1.130"/>
    </reaction>
</comment>
<protein>
    <recommendedName>
        <fullName evidence="4 13">Tetraacyldisaccharide 4'-kinase</fullName>
        <ecNumber evidence="3 13">2.7.1.130</ecNumber>
    </recommendedName>
    <alternativeName>
        <fullName evidence="12 13">Lipid A 4'-kinase</fullName>
    </alternativeName>
</protein>
<sequence>MESIKRFFYNLITDKNKSFYYRPLKFILWALSLVYWLALWARDAAYAVGIFRAKVLIGAKVISVGNITVGGTGKTPMTVKLATILRGKGKKVAVLTRGYGEDEYNMLKSYLGDMPVLKGKNRVRNGIKAIKNHKVDTLILDDGMQHKRLHKDINIIMMDTKNPFGNGYLLPRGILRDRLSRMKEADLCVFTKTPEDLSILSRLEERVRKNSVISNIFYTYHKPVSLYDIAGNREVPLDFLKNKEIAVLSGIADPEYFKRLLERLGAKISLEFSFMDHHSYKQREVDGILSVCDKRGLKIILTTDKDKVKLCKFFIDKPIKLFSLEIKIEFRKGENDFVNRLLGIYTR</sequence>
<keyword evidence="14" id="KW-1133">Transmembrane helix</keyword>
<organism evidence="15 16">
    <name type="scientific">Candidatus Aquitaenariimonas noxiae</name>
    <dbReference type="NCBI Taxonomy" id="1974741"/>
    <lineage>
        <taxon>Bacteria</taxon>
        <taxon>Pseudomonadati</taxon>
        <taxon>Candidatus Omnitrophota</taxon>
        <taxon>Candidatus Aquitaenariimonas</taxon>
    </lineage>
</organism>
<dbReference type="EMBL" id="PEWV01000034">
    <property type="protein sequence ID" value="PIU41773.1"/>
    <property type="molecule type" value="Genomic_DNA"/>
</dbReference>
<evidence type="ECO:0000256" key="5">
    <source>
        <dbReference type="ARBA" id="ARBA00022516"/>
    </source>
</evidence>
<gene>
    <name evidence="13 15" type="primary">lpxK</name>
    <name evidence="15" type="ORF">COS99_03685</name>
</gene>
<dbReference type="AlphaFoldDB" id="A0A2J0L0Z4"/>
<keyword evidence="8 13" id="KW-0547">Nucleotide-binding</keyword>
<evidence type="ECO:0000256" key="10">
    <source>
        <dbReference type="ARBA" id="ARBA00022840"/>
    </source>
</evidence>
<dbReference type="PANTHER" id="PTHR42724">
    <property type="entry name" value="TETRAACYLDISACCHARIDE 4'-KINASE"/>
    <property type="match status" value="1"/>
</dbReference>
<evidence type="ECO:0000256" key="4">
    <source>
        <dbReference type="ARBA" id="ARBA00016436"/>
    </source>
</evidence>
<dbReference type="UniPathway" id="UPA00359">
    <property type="reaction ID" value="UER00482"/>
</dbReference>
<dbReference type="GO" id="GO:0009244">
    <property type="term" value="P:lipopolysaccharide core region biosynthetic process"/>
    <property type="evidence" value="ECO:0007669"/>
    <property type="project" value="TreeGrafter"/>
</dbReference>
<comment type="caution">
    <text evidence="15">The sequence shown here is derived from an EMBL/GenBank/DDBJ whole genome shotgun (WGS) entry which is preliminary data.</text>
</comment>
<evidence type="ECO:0000256" key="6">
    <source>
        <dbReference type="ARBA" id="ARBA00022556"/>
    </source>
</evidence>
<dbReference type="GO" id="GO:0005524">
    <property type="term" value="F:ATP binding"/>
    <property type="evidence" value="ECO:0007669"/>
    <property type="project" value="UniProtKB-UniRule"/>
</dbReference>
<reference evidence="15 16" key="1">
    <citation type="submission" date="2017-09" db="EMBL/GenBank/DDBJ databases">
        <title>Depth-based differentiation of microbial function through sediment-hosted aquifers and enrichment of novel symbionts in the deep terrestrial subsurface.</title>
        <authorList>
            <person name="Probst A.J."/>
            <person name="Ladd B."/>
            <person name="Jarett J.K."/>
            <person name="Geller-Mcgrath D.E."/>
            <person name="Sieber C.M."/>
            <person name="Emerson J.B."/>
            <person name="Anantharaman K."/>
            <person name="Thomas B.C."/>
            <person name="Malmstrom R."/>
            <person name="Stieglmeier M."/>
            <person name="Klingl A."/>
            <person name="Woyke T."/>
            <person name="Ryan C.M."/>
            <person name="Banfield J.F."/>
        </authorList>
    </citation>
    <scope>NUCLEOTIDE SEQUENCE [LARGE SCALE GENOMIC DNA]</scope>
    <source>
        <strain evidence="15">CG07_land_8_20_14_0_80_42_15</strain>
    </source>
</reference>
<evidence type="ECO:0000256" key="1">
    <source>
        <dbReference type="ARBA" id="ARBA00002274"/>
    </source>
</evidence>
<evidence type="ECO:0000313" key="15">
    <source>
        <dbReference type="EMBL" id="PIU41773.1"/>
    </source>
</evidence>
<evidence type="ECO:0000256" key="7">
    <source>
        <dbReference type="ARBA" id="ARBA00022679"/>
    </source>
</evidence>
<evidence type="ECO:0000256" key="12">
    <source>
        <dbReference type="ARBA" id="ARBA00029757"/>
    </source>
</evidence>
<dbReference type="SUPFAM" id="SSF52540">
    <property type="entry name" value="P-loop containing nucleoside triphosphate hydrolases"/>
    <property type="match status" value="1"/>
</dbReference>
<dbReference type="GO" id="GO:0009029">
    <property type="term" value="F:lipid-A 4'-kinase activity"/>
    <property type="evidence" value="ECO:0007669"/>
    <property type="project" value="UniProtKB-UniRule"/>
</dbReference>
<dbReference type="InterPro" id="IPR003758">
    <property type="entry name" value="LpxK"/>
</dbReference>
<evidence type="ECO:0000256" key="14">
    <source>
        <dbReference type="SAM" id="Phobius"/>
    </source>
</evidence>
<dbReference type="PANTHER" id="PTHR42724:SF1">
    <property type="entry name" value="TETRAACYLDISACCHARIDE 4'-KINASE, MITOCHONDRIAL-RELATED"/>
    <property type="match status" value="1"/>
</dbReference>
<dbReference type="GO" id="GO:0009245">
    <property type="term" value="P:lipid A biosynthetic process"/>
    <property type="evidence" value="ECO:0007669"/>
    <property type="project" value="UniProtKB-UniRule"/>
</dbReference>
<keyword evidence="7 13" id="KW-0808">Transferase</keyword>
<dbReference type="NCBIfam" id="TIGR00682">
    <property type="entry name" value="lpxK"/>
    <property type="match status" value="1"/>
</dbReference>
<keyword evidence="10 13" id="KW-0067">ATP-binding</keyword>
<dbReference type="GO" id="GO:0005886">
    <property type="term" value="C:plasma membrane"/>
    <property type="evidence" value="ECO:0007669"/>
    <property type="project" value="TreeGrafter"/>
</dbReference>
<dbReference type="HAMAP" id="MF_00409">
    <property type="entry name" value="LpxK"/>
    <property type="match status" value="1"/>
</dbReference>
<keyword evidence="9 13" id="KW-0418">Kinase</keyword>
<keyword evidence="14" id="KW-0472">Membrane</keyword>
<comment type="similarity">
    <text evidence="13">Belongs to the LpxK family.</text>
</comment>
<evidence type="ECO:0000256" key="2">
    <source>
        <dbReference type="ARBA" id="ARBA00004870"/>
    </source>
</evidence>
<keyword evidence="11 13" id="KW-0443">Lipid metabolism</keyword>
<comment type="pathway">
    <text evidence="2 13">Glycolipid biosynthesis; lipid IV(A) biosynthesis; lipid IV(A) from (3R)-3-hydroxytetradecanoyl-[acyl-carrier-protein] and UDP-N-acetyl-alpha-D-glucosamine: step 6/6.</text>
</comment>
<keyword evidence="5 13" id="KW-0444">Lipid biosynthesis</keyword>
<dbReference type="EC" id="2.7.1.130" evidence="3 13"/>
<evidence type="ECO:0000313" key="16">
    <source>
        <dbReference type="Proteomes" id="UP000230052"/>
    </source>
</evidence>
<evidence type="ECO:0000256" key="3">
    <source>
        <dbReference type="ARBA" id="ARBA00012071"/>
    </source>
</evidence>
<keyword evidence="14" id="KW-0812">Transmembrane</keyword>
<comment type="function">
    <text evidence="1 13">Transfers the gamma-phosphate of ATP to the 4'-position of a tetraacyldisaccharide 1-phosphate intermediate (termed DS-1-P) to form tetraacyldisaccharide 1,4'-bis-phosphate (lipid IVA).</text>
</comment>
<evidence type="ECO:0000256" key="8">
    <source>
        <dbReference type="ARBA" id="ARBA00022741"/>
    </source>
</evidence>
<proteinExistence type="inferred from homology"/>
<evidence type="ECO:0000256" key="13">
    <source>
        <dbReference type="HAMAP-Rule" id="MF_00409"/>
    </source>
</evidence>
<dbReference type="InterPro" id="IPR027417">
    <property type="entry name" value="P-loop_NTPase"/>
</dbReference>
<accession>A0A2J0L0Z4</accession>
<dbReference type="Proteomes" id="UP000230052">
    <property type="component" value="Unassembled WGS sequence"/>
</dbReference>
<feature type="transmembrane region" description="Helical" evidence="14">
    <location>
        <begin position="20"/>
        <end position="41"/>
    </location>
</feature>
<name>A0A2J0L0Z4_9BACT</name>
<evidence type="ECO:0000256" key="11">
    <source>
        <dbReference type="ARBA" id="ARBA00023098"/>
    </source>
</evidence>
<feature type="binding site" evidence="13">
    <location>
        <begin position="68"/>
        <end position="75"/>
    </location>
    <ligand>
        <name>ATP</name>
        <dbReference type="ChEBI" id="CHEBI:30616"/>
    </ligand>
</feature>